<accession>A0A2G8KX48</accession>
<dbReference type="InterPro" id="IPR000073">
    <property type="entry name" value="AB_hydrolase_1"/>
</dbReference>
<dbReference type="GO" id="GO:0004301">
    <property type="term" value="F:epoxide hydrolase activity"/>
    <property type="evidence" value="ECO:0007669"/>
    <property type="project" value="UniProtKB-ARBA"/>
</dbReference>
<comment type="caution">
    <text evidence="3">The sequence shown here is derived from an EMBL/GenBank/DDBJ whole genome shotgun (WGS) entry which is preliminary data.</text>
</comment>
<dbReference type="AlphaFoldDB" id="A0A2G8KX48"/>
<keyword evidence="1" id="KW-0812">Transmembrane</keyword>
<dbReference type="Gene3D" id="3.40.50.1820">
    <property type="entry name" value="alpha/beta hydrolase"/>
    <property type="match status" value="2"/>
</dbReference>
<dbReference type="Pfam" id="PF00561">
    <property type="entry name" value="Abhydrolase_1"/>
    <property type="match status" value="1"/>
</dbReference>
<name>A0A2G8KX48_STIJA</name>
<proteinExistence type="predicted"/>
<evidence type="ECO:0000256" key="1">
    <source>
        <dbReference type="SAM" id="Phobius"/>
    </source>
</evidence>
<dbReference type="Proteomes" id="UP000230750">
    <property type="component" value="Unassembled WGS sequence"/>
</dbReference>
<dbReference type="PANTHER" id="PTHR43329">
    <property type="entry name" value="EPOXIDE HYDROLASE"/>
    <property type="match status" value="1"/>
</dbReference>
<protein>
    <recommendedName>
        <fullName evidence="2">AB hydrolase-1 domain-containing protein</fullName>
    </recommendedName>
</protein>
<dbReference type="SUPFAM" id="SSF53474">
    <property type="entry name" value="alpha/beta-Hydrolases"/>
    <property type="match status" value="1"/>
</dbReference>
<organism evidence="3 4">
    <name type="scientific">Stichopus japonicus</name>
    <name type="common">Sea cucumber</name>
    <dbReference type="NCBI Taxonomy" id="307972"/>
    <lineage>
        <taxon>Eukaryota</taxon>
        <taxon>Metazoa</taxon>
        <taxon>Echinodermata</taxon>
        <taxon>Eleutherozoa</taxon>
        <taxon>Echinozoa</taxon>
        <taxon>Holothuroidea</taxon>
        <taxon>Aspidochirotacea</taxon>
        <taxon>Aspidochirotida</taxon>
        <taxon>Stichopodidae</taxon>
        <taxon>Apostichopus</taxon>
    </lineage>
</organism>
<gene>
    <name evidence="3" type="ORF">BSL78_10526</name>
</gene>
<evidence type="ECO:0000259" key="2">
    <source>
        <dbReference type="Pfam" id="PF00561"/>
    </source>
</evidence>
<keyword evidence="4" id="KW-1185">Reference proteome</keyword>
<dbReference type="STRING" id="307972.A0A2G8KX48"/>
<dbReference type="OrthoDB" id="408373at2759"/>
<evidence type="ECO:0000313" key="3">
    <source>
        <dbReference type="EMBL" id="PIK52584.1"/>
    </source>
</evidence>
<reference evidence="3 4" key="1">
    <citation type="journal article" date="2017" name="PLoS Biol.">
        <title>The sea cucumber genome provides insights into morphological evolution and visceral regeneration.</title>
        <authorList>
            <person name="Zhang X."/>
            <person name="Sun L."/>
            <person name="Yuan J."/>
            <person name="Sun Y."/>
            <person name="Gao Y."/>
            <person name="Zhang L."/>
            <person name="Li S."/>
            <person name="Dai H."/>
            <person name="Hamel J.F."/>
            <person name="Liu C."/>
            <person name="Yu Y."/>
            <person name="Liu S."/>
            <person name="Lin W."/>
            <person name="Guo K."/>
            <person name="Jin S."/>
            <person name="Xu P."/>
            <person name="Storey K.B."/>
            <person name="Huan P."/>
            <person name="Zhang T."/>
            <person name="Zhou Y."/>
            <person name="Zhang J."/>
            <person name="Lin C."/>
            <person name="Li X."/>
            <person name="Xing L."/>
            <person name="Huo D."/>
            <person name="Sun M."/>
            <person name="Wang L."/>
            <person name="Mercier A."/>
            <person name="Li F."/>
            <person name="Yang H."/>
            <person name="Xiang J."/>
        </authorList>
    </citation>
    <scope>NUCLEOTIDE SEQUENCE [LARGE SCALE GENOMIC DNA]</scope>
    <source>
        <strain evidence="3">Shaxun</strain>
        <tissue evidence="3">Muscle</tissue>
    </source>
</reference>
<dbReference type="InterPro" id="IPR029058">
    <property type="entry name" value="AB_hydrolase_fold"/>
</dbReference>
<evidence type="ECO:0000313" key="4">
    <source>
        <dbReference type="Proteomes" id="UP000230750"/>
    </source>
</evidence>
<sequence>MSFFSRLRNILLYCFMVSFGFMLMLLVIVFMAIRFTPLCLFRGKKKYFERPACMNDPHLGTHGNVRTGDGDIHYVVSGPRDKPLMLFVHGFPENWHSWRHQILEFQKDYSGFKAVLTQLGHSSCVLVGHDYGGVISWYFAGAYPDLVDKLIILNAPEVSQLQEVLYSNLKQTFKSWYMFAYQIPWIPEFMVGLNFDFLRDAYACNAGNTNVTDEDIDAIKYGLCQPGALTATINYYRANNASPTRSYMRSAILCPTLLIWGMDDMYLDVVLTEGHDKYVQDLTVAKIHGANHFVNQHKPDEVNKKMREFLQGDGSEDVGNIIS</sequence>
<keyword evidence="1" id="KW-0472">Membrane</keyword>
<keyword evidence="1" id="KW-1133">Transmembrane helix</keyword>
<feature type="domain" description="AB hydrolase-1" evidence="2">
    <location>
        <begin position="113"/>
        <end position="293"/>
    </location>
</feature>
<dbReference type="EMBL" id="MRZV01000323">
    <property type="protein sequence ID" value="PIK52584.1"/>
    <property type="molecule type" value="Genomic_DNA"/>
</dbReference>
<feature type="transmembrane region" description="Helical" evidence="1">
    <location>
        <begin position="12"/>
        <end position="33"/>
    </location>
</feature>